<sequence>MNPMIQNIIHLRKEGHLDEAIQLALQLVSQSPTDPVAHYQCAWCHDAAGLEKEAVPFYEKAIELGLSVEDDLQGALLGLGSTYRTLGQYEQAADTLEKGMQQFPCDRSFPIFLSMAYYNLGKHHEAMNLLLKNLAETSSDPTILAYQKAILFYADDLNKTW</sequence>
<feature type="repeat" description="TPR" evidence="1">
    <location>
        <begin position="73"/>
        <end position="106"/>
    </location>
</feature>
<dbReference type="Gene3D" id="1.25.40.10">
    <property type="entry name" value="Tetratricopeptide repeat domain"/>
    <property type="match status" value="1"/>
</dbReference>
<reference evidence="3 4" key="1">
    <citation type="submission" date="2016-11" db="EMBL/GenBank/DDBJ databases">
        <authorList>
            <person name="Jaros S."/>
            <person name="Januszkiewicz K."/>
            <person name="Wedrychowicz H."/>
        </authorList>
    </citation>
    <scope>NUCLEOTIDE SEQUENCE [LARGE SCALE GENOMIC DNA]</scope>
    <source>
        <strain evidence="3 4">NF2</strain>
    </source>
</reference>
<feature type="domain" description="Tetratrico peptide repeat group 5" evidence="2">
    <location>
        <begin position="35"/>
        <end position="157"/>
    </location>
</feature>
<accession>A0A220MQ18</accession>
<dbReference type="PROSITE" id="PS50005">
    <property type="entry name" value="TPR"/>
    <property type="match status" value="1"/>
</dbReference>
<proteinExistence type="predicted"/>
<evidence type="ECO:0000259" key="2">
    <source>
        <dbReference type="Pfam" id="PF12688"/>
    </source>
</evidence>
<evidence type="ECO:0000313" key="3">
    <source>
        <dbReference type="EMBL" id="ASJ57158.1"/>
    </source>
</evidence>
<dbReference type="Pfam" id="PF12688">
    <property type="entry name" value="TPR_5"/>
    <property type="match status" value="1"/>
</dbReference>
<dbReference type="AlphaFoldDB" id="A0A220MQ18"/>
<name>A0A220MQ18_9BACL</name>
<organism evidence="3 4">
    <name type="scientific">Brevibacillus formosus</name>
    <dbReference type="NCBI Taxonomy" id="54913"/>
    <lineage>
        <taxon>Bacteria</taxon>
        <taxon>Bacillati</taxon>
        <taxon>Bacillota</taxon>
        <taxon>Bacilli</taxon>
        <taxon>Bacillales</taxon>
        <taxon>Paenibacillaceae</taxon>
        <taxon>Brevibacillus</taxon>
    </lineage>
</organism>
<dbReference type="KEGG" id="bfm:BP422_28840"/>
<dbReference type="InterPro" id="IPR011990">
    <property type="entry name" value="TPR-like_helical_dom_sf"/>
</dbReference>
<dbReference type="RefSeq" id="WP_088910620.1">
    <property type="nucleotide sequence ID" value="NZ_CP018145.1"/>
</dbReference>
<keyword evidence="1" id="KW-0802">TPR repeat</keyword>
<dbReference type="EMBL" id="CP018145">
    <property type="protein sequence ID" value="ASJ57158.1"/>
    <property type="molecule type" value="Genomic_DNA"/>
</dbReference>
<evidence type="ECO:0000256" key="1">
    <source>
        <dbReference type="PROSITE-ProRule" id="PRU00339"/>
    </source>
</evidence>
<protein>
    <recommendedName>
        <fullName evidence="2">Tetratrico peptide repeat group 5 domain-containing protein</fullName>
    </recommendedName>
</protein>
<dbReference type="InterPro" id="IPR041656">
    <property type="entry name" value="TPR_5"/>
</dbReference>
<dbReference type="SUPFAM" id="SSF48452">
    <property type="entry name" value="TPR-like"/>
    <property type="match status" value="1"/>
</dbReference>
<evidence type="ECO:0000313" key="4">
    <source>
        <dbReference type="Proteomes" id="UP000197781"/>
    </source>
</evidence>
<dbReference type="InterPro" id="IPR019734">
    <property type="entry name" value="TPR_rpt"/>
</dbReference>
<dbReference type="Proteomes" id="UP000197781">
    <property type="component" value="Chromosome"/>
</dbReference>
<gene>
    <name evidence="3" type="ORF">BP422_28840</name>
</gene>